<comment type="caution">
    <text evidence="1">The sequence shown here is derived from an EMBL/GenBank/DDBJ whole genome shotgun (WGS) entry which is preliminary data.</text>
</comment>
<protein>
    <submittedName>
        <fullName evidence="1">Uncharacterized protein</fullName>
    </submittedName>
</protein>
<reference evidence="1 2" key="1">
    <citation type="submission" date="2019-05" db="EMBL/GenBank/DDBJ databases">
        <title>Another draft genome of Portunus trituberculatus and its Hox gene families provides insights of decapod evolution.</title>
        <authorList>
            <person name="Jeong J.-H."/>
            <person name="Song I."/>
            <person name="Kim S."/>
            <person name="Choi T."/>
            <person name="Kim D."/>
            <person name="Ryu S."/>
            <person name="Kim W."/>
        </authorList>
    </citation>
    <scope>NUCLEOTIDE SEQUENCE [LARGE SCALE GENOMIC DNA]</scope>
    <source>
        <tissue evidence="1">Muscle</tissue>
    </source>
</reference>
<organism evidence="1 2">
    <name type="scientific">Portunus trituberculatus</name>
    <name type="common">Swimming crab</name>
    <name type="synonym">Neptunus trituberculatus</name>
    <dbReference type="NCBI Taxonomy" id="210409"/>
    <lineage>
        <taxon>Eukaryota</taxon>
        <taxon>Metazoa</taxon>
        <taxon>Ecdysozoa</taxon>
        <taxon>Arthropoda</taxon>
        <taxon>Crustacea</taxon>
        <taxon>Multicrustacea</taxon>
        <taxon>Malacostraca</taxon>
        <taxon>Eumalacostraca</taxon>
        <taxon>Eucarida</taxon>
        <taxon>Decapoda</taxon>
        <taxon>Pleocyemata</taxon>
        <taxon>Brachyura</taxon>
        <taxon>Eubrachyura</taxon>
        <taxon>Portunoidea</taxon>
        <taxon>Portunidae</taxon>
        <taxon>Portuninae</taxon>
        <taxon>Portunus</taxon>
    </lineage>
</organism>
<evidence type="ECO:0000313" key="1">
    <source>
        <dbReference type="EMBL" id="MPC26269.1"/>
    </source>
</evidence>
<name>A0A5B7DYS8_PORTR</name>
<dbReference type="EMBL" id="VSRR010001579">
    <property type="protein sequence ID" value="MPC26269.1"/>
    <property type="molecule type" value="Genomic_DNA"/>
</dbReference>
<keyword evidence="2" id="KW-1185">Reference proteome</keyword>
<accession>A0A5B7DYS8</accession>
<gene>
    <name evidence="1" type="ORF">E2C01_019405</name>
</gene>
<dbReference type="AlphaFoldDB" id="A0A5B7DYS8"/>
<sequence>MYVPPPPSLPLHDSTIPSTLHVYHSPFPLLFSPPPYTSPGASTPRPSRLRSRLPASRHLPTGDLVLRSLDVAQFNFWSTLGALVISKLNEPVRANAQAWFRRLDLGRDKSKCN</sequence>
<dbReference type="Proteomes" id="UP000324222">
    <property type="component" value="Unassembled WGS sequence"/>
</dbReference>
<proteinExistence type="predicted"/>
<evidence type="ECO:0000313" key="2">
    <source>
        <dbReference type="Proteomes" id="UP000324222"/>
    </source>
</evidence>